<dbReference type="GeneID" id="87876719"/>
<comment type="caution">
    <text evidence="1">The sequence shown here is derived from an EMBL/GenBank/DDBJ whole genome shotgun (WGS) entry which is preliminary data.</text>
</comment>
<dbReference type="RefSeq" id="XP_062690703.1">
    <property type="nucleotide sequence ID" value="XM_062839097.1"/>
</dbReference>
<proteinExistence type="predicted"/>
<accession>A0AAJ0I3Q1</accession>
<organism evidence="1 2">
    <name type="scientific">Neurospora hispaniola</name>
    <dbReference type="NCBI Taxonomy" id="588809"/>
    <lineage>
        <taxon>Eukaryota</taxon>
        <taxon>Fungi</taxon>
        <taxon>Dikarya</taxon>
        <taxon>Ascomycota</taxon>
        <taxon>Pezizomycotina</taxon>
        <taxon>Sordariomycetes</taxon>
        <taxon>Sordariomycetidae</taxon>
        <taxon>Sordariales</taxon>
        <taxon>Sordariaceae</taxon>
        <taxon>Neurospora</taxon>
    </lineage>
</organism>
<reference evidence="1 2" key="1">
    <citation type="journal article" date="2023" name="Mol. Phylogenet. Evol.">
        <title>Genome-scale phylogeny and comparative genomics of the fungal order Sordariales.</title>
        <authorList>
            <person name="Hensen N."/>
            <person name="Bonometti L."/>
            <person name="Westerberg I."/>
            <person name="Brannstrom I.O."/>
            <person name="Guillou S."/>
            <person name="Cros-Aarteil S."/>
            <person name="Calhoun S."/>
            <person name="Haridas S."/>
            <person name="Kuo A."/>
            <person name="Mondo S."/>
            <person name="Pangilinan J."/>
            <person name="Riley R."/>
            <person name="LaButti K."/>
            <person name="Andreopoulos B."/>
            <person name="Lipzen A."/>
            <person name="Chen C."/>
            <person name="Yan M."/>
            <person name="Daum C."/>
            <person name="Ng V."/>
            <person name="Clum A."/>
            <person name="Steindorff A."/>
            <person name="Ohm R.A."/>
            <person name="Martin F."/>
            <person name="Silar P."/>
            <person name="Natvig D.O."/>
            <person name="Lalanne C."/>
            <person name="Gautier V."/>
            <person name="Ament-Velasquez S.L."/>
            <person name="Kruys A."/>
            <person name="Hutchinson M.I."/>
            <person name="Powell A.J."/>
            <person name="Barry K."/>
            <person name="Miller A.N."/>
            <person name="Grigoriev I.V."/>
            <person name="Debuchy R."/>
            <person name="Gladieux P."/>
            <person name="Hiltunen Thoren M."/>
            <person name="Johannesson H."/>
        </authorList>
    </citation>
    <scope>NUCLEOTIDE SEQUENCE [LARGE SCALE GENOMIC DNA]</scope>
    <source>
        <strain evidence="1 2">FGSC 10403</strain>
    </source>
</reference>
<dbReference type="Proteomes" id="UP001285908">
    <property type="component" value="Unassembled WGS sequence"/>
</dbReference>
<protein>
    <submittedName>
        <fullName evidence="1">Uncharacterized protein</fullName>
    </submittedName>
</protein>
<keyword evidence="2" id="KW-1185">Reference proteome</keyword>
<dbReference type="AlphaFoldDB" id="A0AAJ0I3Q1"/>
<sequence>MQGSGTWKNHGHDPEEEYVIAGYADTMFFGYYLSSGCTGVRTGLCILAKSEMRTSITSSNPRHDVLGVPRGFVRRIVNGLRNGILSKVAKRDGVEASQRTCVGLVVTTGQWCHFKMRIM</sequence>
<gene>
    <name evidence="1" type="ORF">B0T23DRAFT_406272</name>
</gene>
<name>A0AAJ0I3Q1_9PEZI</name>
<dbReference type="EMBL" id="JAULSX010000006">
    <property type="protein sequence ID" value="KAK3488996.1"/>
    <property type="molecule type" value="Genomic_DNA"/>
</dbReference>
<evidence type="ECO:0000313" key="1">
    <source>
        <dbReference type="EMBL" id="KAK3488996.1"/>
    </source>
</evidence>
<evidence type="ECO:0000313" key="2">
    <source>
        <dbReference type="Proteomes" id="UP001285908"/>
    </source>
</evidence>